<dbReference type="EMBL" id="REGN01000265">
    <property type="protein sequence ID" value="RNA43167.1"/>
    <property type="molecule type" value="Genomic_DNA"/>
</dbReference>
<feature type="transmembrane region" description="Helical" evidence="1">
    <location>
        <begin position="245"/>
        <end position="266"/>
    </location>
</feature>
<evidence type="ECO:0000313" key="2">
    <source>
        <dbReference type="EMBL" id="RNA43167.1"/>
    </source>
</evidence>
<dbReference type="OrthoDB" id="6077618at2759"/>
<keyword evidence="1" id="KW-0472">Membrane</keyword>
<name>A0A3M7T5F8_BRAPC</name>
<keyword evidence="3" id="KW-1185">Reference proteome</keyword>
<protein>
    <submittedName>
        <fullName evidence="2">Uncharacterized protein</fullName>
    </submittedName>
</protein>
<keyword evidence="1" id="KW-1133">Transmembrane helix</keyword>
<dbReference type="STRING" id="10195.A0A3M7T5F8"/>
<comment type="caution">
    <text evidence="2">The sequence shown here is derived from an EMBL/GenBank/DDBJ whole genome shotgun (WGS) entry which is preliminary data.</text>
</comment>
<evidence type="ECO:0000313" key="3">
    <source>
        <dbReference type="Proteomes" id="UP000276133"/>
    </source>
</evidence>
<reference evidence="2 3" key="1">
    <citation type="journal article" date="2018" name="Sci. Rep.">
        <title>Genomic signatures of local adaptation to the degree of environmental predictability in rotifers.</title>
        <authorList>
            <person name="Franch-Gras L."/>
            <person name="Hahn C."/>
            <person name="Garcia-Roger E.M."/>
            <person name="Carmona M.J."/>
            <person name="Serra M."/>
            <person name="Gomez A."/>
        </authorList>
    </citation>
    <scope>NUCLEOTIDE SEQUENCE [LARGE SCALE GENOMIC DNA]</scope>
    <source>
        <strain evidence="2">HYR1</strain>
    </source>
</reference>
<proteinExistence type="predicted"/>
<dbReference type="AlphaFoldDB" id="A0A3M7T5F8"/>
<dbReference type="InterPro" id="IPR007402">
    <property type="entry name" value="DUF455"/>
</dbReference>
<sequence length="267" mass="30294">MEFYFFLELSENLVGIFSDKKSTLIYIGFNIGLDVHPQTRARFANQHDEKSVKLLDILYQDEITHVAAGIKWFQYTCQQNSLSIIESFQEMVKKYFKGYLKPPFDTKGRSIAGMTEEWYVPLTKPGQSKKKFFVCESLFVVCKHADSYPSLCNDGALDLGSAHSRFPLTTDHGHEMRVFRACLNFSLYGRDNVEASQFIALKCSNTLKDCTHFISLAIEISGGQTRVGLMLKSPKKKSGFISQNLYNLGLSNAIYLPFILSLLGLFK</sequence>
<organism evidence="2 3">
    <name type="scientific">Brachionus plicatilis</name>
    <name type="common">Marine rotifer</name>
    <name type="synonym">Brachionus muelleri</name>
    <dbReference type="NCBI Taxonomy" id="10195"/>
    <lineage>
        <taxon>Eukaryota</taxon>
        <taxon>Metazoa</taxon>
        <taxon>Spiralia</taxon>
        <taxon>Gnathifera</taxon>
        <taxon>Rotifera</taxon>
        <taxon>Eurotatoria</taxon>
        <taxon>Monogononta</taxon>
        <taxon>Pseudotrocha</taxon>
        <taxon>Ploima</taxon>
        <taxon>Brachionidae</taxon>
        <taxon>Brachionus</taxon>
    </lineage>
</organism>
<accession>A0A3M7T5F8</accession>
<keyword evidence="1" id="KW-0812">Transmembrane</keyword>
<dbReference type="PANTHER" id="PTHR42782:SF2">
    <property type="entry name" value="3-OXOACYL-[ACYL-CARRIER-PROTEIN] SYNTHASE-LIKE PROTEIN"/>
    <property type="match status" value="1"/>
</dbReference>
<dbReference type="PANTHER" id="PTHR42782">
    <property type="entry name" value="SI:CH73-314G15.3"/>
    <property type="match status" value="1"/>
</dbReference>
<dbReference type="Proteomes" id="UP000276133">
    <property type="component" value="Unassembled WGS sequence"/>
</dbReference>
<dbReference type="Pfam" id="PF04305">
    <property type="entry name" value="DUF455"/>
    <property type="match status" value="1"/>
</dbReference>
<gene>
    <name evidence="2" type="ORF">BpHYR1_047226</name>
</gene>
<evidence type="ECO:0000256" key="1">
    <source>
        <dbReference type="SAM" id="Phobius"/>
    </source>
</evidence>